<feature type="transmembrane region" description="Helical" evidence="1">
    <location>
        <begin position="15"/>
        <end position="34"/>
    </location>
</feature>
<dbReference type="OrthoDB" id="2955631at2"/>
<proteinExistence type="predicted"/>
<dbReference type="EMBL" id="SMGI01000001">
    <property type="protein sequence ID" value="TCK68991.1"/>
    <property type="molecule type" value="Genomic_DNA"/>
</dbReference>
<sequence length="436" mass="49155">MKKLLFVWKQLNTTFWFLPTFIICLSIVLVIFILRLDEVITISTDGLGRFFFVNSIESARSLLTTIAGAMIGVAGTVFSITLVALSLTTSQLGSRQIRNFMYHKLNQFVLGSYISTFVCCVIILNVVNKFDNGIFIPHLTILFATVLSIANIILLIFFIHNVAVSIQANSVVAEISKELSDNLNTMFPESFGDETNKTLSEESLEDTKLNYPIKHDLILGSSGYLQYMDNEKLLSKAEKLDVILQIDCRPGNYMVQGVKAGLIYSKEILSEKQLQQFQTFFITGNTRTSEQDAEHSIHQLVEIASRALSPGINDPYTAIACIDNLTKSMVFLSSVDFPSKYRLDKNNNLRAIIHNLSFESMLDAAFNQIRQFSKDSPSVVIRLMDALTTINKFVKLKEQKEAVKKHAIMVLNLGKNRFDEPNDFKDLEKRAKSILD</sequence>
<dbReference type="RefSeq" id="WP_132703244.1">
    <property type="nucleotide sequence ID" value="NZ_SMGI01000001.1"/>
</dbReference>
<keyword evidence="1" id="KW-0812">Transmembrane</keyword>
<keyword evidence="1" id="KW-1133">Transmembrane helix</keyword>
<dbReference type="InterPro" id="IPR018723">
    <property type="entry name" value="DUF2254_membrane"/>
</dbReference>
<feature type="transmembrane region" description="Helical" evidence="1">
    <location>
        <begin position="107"/>
        <end position="127"/>
    </location>
</feature>
<dbReference type="Pfam" id="PF10011">
    <property type="entry name" value="DUF2254"/>
    <property type="match status" value="1"/>
</dbReference>
<gene>
    <name evidence="2" type="ORF">DFQ05_0502</name>
</gene>
<name>A0A4V6NEP2_9FLAO</name>
<evidence type="ECO:0000256" key="1">
    <source>
        <dbReference type="SAM" id="Phobius"/>
    </source>
</evidence>
<evidence type="ECO:0000313" key="3">
    <source>
        <dbReference type="Proteomes" id="UP000295714"/>
    </source>
</evidence>
<dbReference type="AlphaFoldDB" id="A0A4V6NEP2"/>
<keyword evidence="1" id="KW-0472">Membrane</keyword>
<protein>
    <submittedName>
        <fullName evidence="2">Putative membrane protein</fullName>
    </submittedName>
</protein>
<accession>A0A4V6NEP2</accession>
<feature type="transmembrane region" description="Helical" evidence="1">
    <location>
        <begin position="62"/>
        <end position="87"/>
    </location>
</feature>
<reference evidence="2 3" key="1">
    <citation type="journal article" date="2015" name="Stand. Genomic Sci.">
        <title>Genomic Encyclopedia of Bacterial and Archaeal Type Strains, Phase III: the genomes of soil and plant-associated and newly described type strains.</title>
        <authorList>
            <person name="Whitman W.B."/>
            <person name="Woyke T."/>
            <person name="Klenk H.P."/>
            <person name="Zhou Y."/>
            <person name="Lilburn T.G."/>
            <person name="Beck B.J."/>
            <person name="De Vos P."/>
            <person name="Vandamme P."/>
            <person name="Eisen J.A."/>
            <person name="Garrity G."/>
            <person name="Hugenholtz P."/>
            <person name="Kyrpides N.C."/>
        </authorList>
    </citation>
    <scope>NUCLEOTIDE SEQUENCE [LARGE SCALE GENOMIC DNA]</scope>
    <source>
        <strain evidence="2 3">CECT 8445</strain>
    </source>
</reference>
<evidence type="ECO:0000313" key="2">
    <source>
        <dbReference type="EMBL" id="TCK68991.1"/>
    </source>
</evidence>
<organism evidence="2 3">
    <name type="scientific">Winogradskyella wandonensis</name>
    <dbReference type="NCBI Taxonomy" id="1442586"/>
    <lineage>
        <taxon>Bacteria</taxon>
        <taxon>Pseudomonadati</taxon>
        <taxon>Bacteroidota</taxon>
        <taxon>Flavobacteriia</taxon>
        <taxon>Flavobacteriales</taxon>
        <taxon>Flavobacteriaceae</taxon>
        <taxon>Winogradskyella</taxon>
    </lineage>
</organism>
<comment type="caution">
    <text evidence="2">The sequence shown here is derived from an EMBL/GenBank/DDBJ whole genome shotgun (WGS) entry which is preliminary data.</text>
</comment>
<dbReference type="Proteomes" id="UP000295714">
    <property type="component" value="Unassembled WGS sequence"/>
</dbReference>
<feature type="transmembrane region" description="Helical" evidence="1">
    <location>
        <begin position="139"/>
        <end position="159"/>
    </location>
</feature>
<keyword evidence="3" id="KW-1185">Reference proteome</keyword>